<dbReference type="CDD" id="cd04301">
    <property type="entry name" value="NAT_SF"/>
    <property type="match status" value="1"/>
</dbReference>
<dbReference type="PROSITE" id="PS51186">
    <property type="entry name" value="GNAT"/>
    <property type="match status" value="1"/>
</dbReference>
<dbReference type="Pfam" id="PF00583">
    <property type="entry name" value="Acetyltransf_1"/>
    <property type="match status" value="1"/>
</dbReference>
<dbReference type="Gene3D" id="3.40.630.30">
    <property type="match status" value="1"/>
</dbReference>
<evidence type="ECO:0000313" key="2">
    <source>
        <dbReference type="EMBL" id="MFC3909041.1"/>
    </source>
</evidence>
<evidence type="ECO:0000313" key="3">
    <source>
        <dbReference type="Proteomes" id="UP001595758"/>
    </source>
</evidence>
<dbReference type="InterPro" id="IPR000182">
    <property type="entry name" value="GNAT_dom"/>
</dbReference>
<evidence type="ECO:0000259" key="1">
    <source>
        <dbReference type="PROSITE" id="PS51186"/>
    </source>
</evidence>
<keyword evidence="2" id="KW-0176">Collagen</keyword>
<keyword evidence="2" id="KW-0808">Transferase</keyword>
<accession>A0ABV8CFV6</accession>
<dbReference type="GO" id="GO:0016746">
    <property type="term" value="F:acyltransferase activity"/>
    <property type="evidence" value="ECO:0007669"/>
    <property type="project" value="UniProtKB-KW"/>
</dbReference>
<keyword evidence="3" id="KW-1185">Reference proteome</keyword>
<dbReference type="EMBL" id="JBHSAB010000019">
    <property type="protein sequence ID" value="MFC3909041.1"/>
    <property type="molecule type" value="Genomic_DNA"/>
</dbReference>
<dbReference type="RefSeq" id="WP_382342887.1">
    <property type="nucleotide sequence ID" value="NZ_JBHSAB010000019.1"/>
</dbReference>
<dbReference type="InterPro" id="IPR016181">
    <property type="entry name" value="Acyl_CoA_acyltransferase"/>
</dbReference>
<dbReference type="EC" id="2.3.-.-" evidence="2"/>
<organism evidence="2 3">
    <name type="scientific">Legionella dresdenensis</name>
    <dbReference type="NCBI Taxonomy" id="450200"/>
    <lineage>
        <taxon>Bacteria</taxon>
        <taxon>Pseudomonadati</taxon>
        <taxon>Pseudomonadota</taxon>
        <taxon>Gammaproteobacteria</taxon>
        <taxon>Legionellales</taxon>
        <taxon>Legionellaceae</taxon>
        <taxon>Legionella</taxon>
    </lineage>
</organism>
<dbReference type="SUPFAM" id="SSF55729">
    <property type="entry name" value="Acyl-CoA N-acyltransferases (Nat)"/>
    <property type="match status" value="1"/>
</dbReference>
<name>A0ABV8CFV6_9GAMM</name>
<sequence length="275" mass="31341">MLTANDLNNNELIKIRMENNMREKLAYIPARHPKMDITEIGSTLIVNSALPSDTFNTAFGGYIDGLTAKRVFDYYREKNLPMAWWVGPGSQTEYTDESLQAAGFCHDEYDVGMVANLLYLPEYTYPDQLEIKLCDTEADFNAFGEVLSSIFVPYPEEVQIKRYYQQLHLVPAQKRPDLKLFVGYINGKAVSTAGLFLTDCAGIFDISTRPEERQKGYGTALFYRALEEAKFCGQQISVLQASPDGLNIYKRFGFQQIGDFNVWNNAEAFNTWQYL</sequence>
<feature type="domain" description="N-acetyltransferase" evidence="1">
    <location>
        <begin position="129"/>
        <end position="275"/>
    </location>
</feature>
<reference evidence="3" key="1">
    <citation type="journal article" date="2019" name="Int. J. Syst. Evol. Microbiol.">
        <title>The Global Catalogue of Microorganisms (GCM) 10K type strain sequencing project: providing services to taxonomists for standard genome sequencing and annotation.</title>
        <authorList>
            <consortium name="The Broad Institute Genomics Platform"/>
            <consortium name="The Broad Institute Genome Sequencing Center for Infectious Disease"/>
            <person name="Wu L."/>
            <person name="Ma J."/>
        </authorList>
    </citation>
    <scope>NUCLEOTIDE SEQUENCE [LARGE SCALE GENOMIC DNA]</scope>
    <source>
        <strain evidence="3">CCUG 59858</strain>
    </source>
</reference>
<keyword evidence="2" id="KW-0012">Acyltransferase</keyword>
<proteinExistence type="predicted"/>
<gene>
    <name evidence="2" type="ORF">ACFORL_08140</name>
</gene>
<protein>
    <submittedName>
        <fullName evidence="2">GNAT family N-acetyltransferase</fullName>
        <ecNumber evidence="2">2.3.-.-</ecNumber>
    </submittedName>
</protein>
<comment type="caution">
    <text evidence="2">The sequence shown here is derived from an EMBL/GenBank/DDBJ whole genome shotgun (WGS) entry which is preliminary data.</text>
</comment>
<dbReference type="Proteomes" id="UP001595758">
    <property type="component" value="Unassembled WGS sequence"/>
</dbReference>